<name>A0A5B7IRR2_PORTR</name>
<dbReference type="AlphaFoldDB" id="A0A5B7IRR2"/>
<reference evidence="1 2" key="1">
    <citation type="submission" date="2019-05" db="EMBL/GenBank/DDBJ databases">
        <title>Another draft genome of Portunus trituberculatus and its Hox gene families provides insights of decapod evolution.</title>
        <authorList>
            <person name="Jeong J.-H."/>
            <person name="Song I."/>
            <person name="Kim S."/>
            <person name="Choi T."/>
            <person name="Kim D."/>
            <person name="Ryu S."/>
            <person name="Kim W."/>
        </authorList>
    </citation>
    <scope>NUCLEOTIDE SEQUENCE [LARGE SCALE GENOMIC DNA]</scope>
    <source>
        <tissue evidence="1">Muscle</tissue>
    </source>
</reference>
<accession>A0A5B7IRR2</accession>
<proteinExistence type="predicted"/>
<dbReference type="EMBL" id="VSRR010077249">
    <property type="protein sequence ID" value="MPC88261.1"/>
    <property type="molecule type" value="Genomic_DNA"/>
</dbReference>
<sequence length="81" mass="8584">MSGKRLVLCKSSHLTRRLSCIIAAQGAAGVREKEIAMKRVAQNFSSGLTNMLVEDDERGSKSDQITSSGFGLVGTDILAGN</sequence>
<evidence type="ECO:0000313" key="1">
    <source>
        <dbReference type="EMBL" id="MPC88261.1"/>
    </source>
</evidence>
<organism evidence="1 2">
    <name type="scientific">Portunus trituberculatus</name>
    <name type="common">Swimming crab</name>
    <name type="synonym">Neptunus trituberculatus</name>
    <dbReference type="NCBI Taxonomy" id="210409"/>
    <lineage>
        <taxon>Eukaryota</taxon>
        <taxon>Metazoa</taxon>
        <taxon>Ecdysozoa</taxon>
        <taxon>Arthropoda</taxon>
        <taxon>Crustacea</taxon>
        <taxon>Multicrustacea</taxon>
        <taxon>Malacostraca</taxon>
        <taxon>Eumalacostraca</taxon>
        <taxon>Eucarida</taxon>
        <taxon>Decapoda</taxon>
        <taxon>Pleocyemata</taxon>
        <taxon>Brachyura</taxon>
        <taxon>Eubrachyura</taxon>
        <taxon>Portunoidea</taxon>
        <taxon>Portunidae</taxon>
        <taxon>Portuninae</taxon>
        <taxon>Portunus</taxon>
    </lineage>
</organism>
<dbReference type="Proteomes" id="UP000324222">
    <property type="component" value="Unassembled WGS sequence"/>
</dbReference>
<keyword evidence="2" id="KW-1185">Reference proteome</keyword>
<comment type="caution">
    <text evidence="1">The sequence shown here is derived from an EMBL/GenBank/DDBJ whole genome shotgun (WGS) entry which is preliminary data.</text>
</comment>
<evidence type="ECO:0000313" key="2">
    <source>
        <dbReference type="Proteomes" id="UP000324222"/>
    </source>
</evidence>
<gene>
    <name evidence="1" type="ORF">E2C01_083161</name>
</gene>
<protein>
    <submittedName>
        <fullName evidence="1">Uncharacterized protein</fullName>
    </submittedName>
</protein>